<proteinExistence type="predicted"/>
<dbReference type="Proteomes" id="UP001066276">
    <property type="component" value="Chromosome 1_2"/>
</dbReference>
<reference evidence="1" key="1">
    <citation type="journal article" date="2022" name="bioRxiv">
        <title>Sequencing and chromosome-scale assembly of the giantPleurodeles waltlgenome.</title>
        <authorList>
            <person name="Brown T."/>
            <person name="Elewa A."/>
            <person name="Iarovenko S."/>
            <person name="Subramanian E."/>
            <person name="Araus A.J."/>
            <person name="Petzold A."/>
            <person name="Susuki M."/>
            <person name="Suzuki K.-i.T."/>
            <person name="Hayashi T."/>
            <person name="Toyoda A."/>
            <person name="Oliveira C."/>
            <person name="Osipova E."/>
            <person name="Leigh N.D."/>
            <person name="Simon A."/>
            <person name="Yun M.H."/>
        </authorList>
    </citation>
    <scope>NUCLEOTIDE SEQUENCE</scope>
    <source>
        <strain evidence="1">20211129_DDA</strain>
        <tissue evidence="1">Liver</tissue>
    </source>
</reference>
<accession>A0AAV7W5L8</accession>
<evidence type="ECO:0000313" key="1">
    <source>
        <dbReference type="EMBL" id="KAJ1208708.1"/>
    </source>
</evidence>
<name>A0AAV7W5L8_PLEWA</name>
<protein>
    <recommendedName>
        <fullName evidence="3">Secreted protein</fullName>
    </recommendedName>
</protein>
<evidence type="ECO:0000313" key="2">
    <source>
        <dbReference type="Proteomes" id="UP001066276"/>
    </source>
</evidence>
<evidence type="ECO:0008006" key="3">
    <source>
        <dbReference type="Google" id="ProtNLM"/>
    </source>
</evidence>
<gene>
    <name evidence="1" type="ORF">NDU88_004091</name>
</gene>
<comment type="caution">
    <text evidence="1">The sequence shown here is derived from an EMBL/GenBank/DDBJ whole genome shotgun (WGS) entry which is preliminary data.</text>
</comment>
<sequence length="144" mass="16793">MVRVLLPQFLVPLLVWVLPPQLRVLLLVQVLPLQLRVLPSVWLALLVQELPSWFVLRPPFPLFPSSPGLRREGLYKAPRHPKVELYRFLPDSHPGHEQHPNWCPRDMAGATEMRSKDMAKSRATHTFLHSAMQILFKAFFYKKK</sequence>
<dbReference type="AlphaFoldDB" id="A0AAV7W5L8"/>
<keyword evidence="2" id="KW-1185">Reference proteome</keyword>
<dbReference type="EMBL" id="JANPWB010000002">
    <property type="protein sequence ID" value="KAJ1208708.1"/>
    <property type="molecule type" value="Genomic_DNA"/>
</dbReference>
<organism evidence="1 2">
    <name type="scientific">Pleurodeles waltl</name>
    <name type="common">Iberian ribbed newt</name>
    <dbReference type="NCBI Taxonomy" id="8319"/>
    <lineage>
        <taxon>Eukaryota</taxon>
        <taxon>Metazoa</taxon>
        <taxon>Chordata</taxon>
        <taxon>Craniata</taxon>
        <taxon>Vertebrata</taxon>
        <taxon>Euteleostomi</taxon>
        <taxon>Amphibia</taxon>
        <taxon>Batrachia</taxon>
        <taxon>Caudata</taxon>
        <taxon>Salamandroidea</taxon>
        <taxon>Salamandridae</taxon>
        <taxon>Pleurodelinae</taxon>
        <taxon>Pleurodeles</taxon>
    </lineage>
</organism>